<keyword evidence="2" id="KW-1185">Reference proteome</keyword>
<proteinExistence type="predicted"/>
<protein>
    <submittedName>
        <fullName evidence="1">Uncharacterized protein</fullName>
    </submittedName>
</protein>
<evidence type="ECO:0000313" key="1">
    <source>
        <dbReference type="EMBL" id="WQJ53556.1"/>
    </source>
</evidence>
<organism evidence="1 2">
    <name type="scientific">phage Lak_Megaphage_Sonny</name>
    <dbReference type="NCBI Taxonomy" id="3109229"/>
    <lineage>
        <taxon>Viruses</taxon>
        <taxon>Duplodnaviria</taxon>
        <taxon>Heunggongvirae</taxon>
        <taxon>Uroviricota</taxon>
        <taxon>Caudoviricetes</taxon>
        <taxon>Caudoviricetes code 15 clade</taxon>
    </lineage>
</organism>
<evidence type="ECO:0000313" key="2">
    <source>
        <dbReference type="Proteomes" id="UP001358193"/>
    </source>
</evidence>
<dbReference type="Proteomes" id="UP001358193">
    <property type="component" value="Segment"/>
</dbReference>
<accession>A0ABZ0Z321</accession>
<reference evidence="1 2" key="1">
    <citation type="submission" date="2023-11" db="EMBL/GenBank/DDBJ databases">
        <authorList>
            <person name="Cook R."/>
            <person name="Crisci M."/>
            <person name="Pye H."/>
            <person name="Adriaenssens E."/>
            <person name="Santini J."/>
        </authorList>
    </citation>
    <scope>NUCLEOTIDE SEQUENCE [LARGE SCALE GENOMIC DNA]</scope>
    <source>
        <strain evidence="1">Lak_Megaphage_Sonny</strain>
    </source>
</reference>
<dbReference type="EMBL" id="OR769223">
    <property type="protein sequence ID" value="WQJ53556.1"/>
    <property type="molecule type" value="Genomic_DNA"/>
</dbReference>
<sequence length="82" mass="8830">MEKSTKENKVDAFVENVGFAADAAREAINNISEQASDFINEVCESETYANIKEETSEIAEKLVSAGKAAGNVARAFIKSKLS</sequence>
<name>A0ABZ0Z321_9CAUD</name>